<dbReference type="InterPro" id="IPR035940">
    <property type="entry name" value="CAP_sf"/>
</dbReference>
<dbReference type="VEuPathDB" id="VectorBase:PPAPM1_006662"/>
<protein>
    <submittedName>
        <fullName evidence="7">SP29</fullName>
    </submittedName>
</protein>
<dbReference type="VEuPathDB" id="VectorBase:PPAI008255"/>
<sequence>MLKIKNLAVIVLLFVTVQSQTDYCDKELCKSGNGEVRPHIGCNNGGQLAGNCPSDTEIVVLTEKQKNLFLKIHNRLRDRFARGAVKPFKPAAKMPMLKWNDELAKLAEFNVKTCKFAHDKCRSTEICRYAGQNLGQMQSYPSFLDINIAIKNITREWFREYKDATQANTNKFTSGSNKGKQIGHFTAFIHEKSDKVGCAVAKFTNDHSFKEYLIACNYCYTNMMNEPIYTKGKPCSQCRKKQCGLVYKNLCPEDEEVDTTPEVLKKHRRGGQ</sequence>
<feature type="domain" description="SCP" evidence="6">
    <location>
        <begin position="64"/>
        <end position="225"/>
    </location>
</feature>
<dbReference type="Gene3D" id="3.40.33.10">
    <property type="entry name" value="CAP"/>
    <property type="match status" value="1"/>
</dbReference>
<feature type="chain" id="PRO_5004015155" evidence="5">
    <location>
        <begin position="20"/>
        <end position="272"/>
    </location>
</feature>
<evidence type="ECO:0000256" key="3">
    <source>
        <dbReference type="ARBA" id="ARBA00022525"/>
    </source>
</evidence>
<evidence type="ECO:0000256" key="4">
    <source>
        <dbReference type="ARBA" id="ARBA00022729"/>
    </source>
</evidence>
<name>M1JB47_PHLPP</name>
<evidence type="ECO:0000313" key="7">
    <source>
        <dbReference type="EMBL" id="AGE83096.1"/>
    </source>
</evidence>
<keyword evidence="4 5" id="KW-0732">Signal</keyword>
<organism evidence="7">
    <name type="scientific">Phlebotomus papatasi</name>
    <name type="common">Sandfly</name>
    <dbReference type="NCBI Taxonomy" id="29031"/>
    <lineage>
        <taxon>Eukaryota</taxon>
        <taxon>Metazoa</taxon>
        <taxon>Ecdysozoa</taxon>
        <taxon>Arthropoda</taxon>
        <taxon>Hexapoda</taxon>
        <taxon>Insecta</taxon>
        <taxon>Pterygota</taxon>
        <taxon>Neoptera</taxon>
        <taxon>Endopterygota</taxon>
        <taxon>Diptera</taxon>
        <taxon>Nematocera</taxon>
        <taxon>Psychodoidea</taxon>
        <taxon>Psychodidae</taxon>
        <taxon>Phlebotomus</taxon>
        <taxon>Phlebotomus</taxon>
    </lineage>
</organism>
<dbReference type="CDD" id="cd05380">
    <property type="entry name" value="CAP_euk"/>
    <property type="match status" value="1"/>
</dbReference>
<evidence type="ECO:0000259" key="6">
    <source>
        <dbReference type="SMART" id="SM00198"/>
    </source>
</evidence>
<dbReference type="SUPFAM" id="SSF55797">
    <property type="entry name" value="PR-1-like"/>
    <property type="match status" value="1"/>
</dbReference>
<accession>M1JB47</accession>
<evidence type="ECO:0000256" key="5">
    <source>
        <dbReference type="SAM" id="SignalP"/>
    </source>
</evidence>
<dbReference type="InterPro" id="IPR014044">
    <property type="entry name" value="CAP_dom"/>
</dbReference>
<reference evidence="7" key="1">
    <citation type="journal article" date="2012" name="PLoS ONE">
        <title>Updating the salivary gland transcriptome of Phlebotomus papatasi (Tunisian strain): the search for sand fly-secreted immunogenic proteins for humans.</title>
        <authorList>
            <person name="Abdeladhim M."/>
            <person name="Jochim R.C."/>
            <person name="Ben Ahmed M."/>
            <person name="Zhioua E."/>
            <person name="Chelbi I."/>
            <person name="Cherni S."/>
            <person name="Louzir H."/>
            <person name="Ribeiro J.M."/>
            <person name="Valenzuela J.G."/>
        </authorList>
    </citation>
    <scope>NUCLEOTIDE SEQUENCE</scope>
    <source>
        <tissue evidence="7">Salivary gland</tissue>
    </source>
</reference>
<evidence type="ECO:0000256" key="1">
    <source>
        <dbReference type="ARBA" id="ARBA00004613"/>
    </source>
</evidence>
<dbReference type="EMBL" id="JQ988887">
    <property type="protein sequence ID" value="AGE83096.1"/>
    <property type="molecule type" value="mRNA"/>
</dbReference>
<dbReference type="AlphaFoldDB" id="M1JB47"/>
<dbReference type="SMART" id="SM00198">
    <property type="entry name" value="SCP"/>
    <property type="match status" value="1"/>
</dbReference>
<feature type="signal peptide" evidence="5">
    <location>
        <begin position="1"/>
        <end position="19"/>
    </location>
</feature>
<dbReference type="InterPro" id="IPR034763">
    <property type="entry name" value="P14a_insect"/>
</dbReference>
<comment type="subcellular location">
    <subcellularLocation>
        <location evidence="1">Secreted</location>
    </subcellularLocation>
</comment>
<evidence type="ECO:0000256" key="2">
    <source>
        <dbReference type="ARBA" id="ARBA00009923"/>
    </source>
</evidence>
<dbReference type="PANTHER" id="PTHR10334">
    <property type="entry name" value="CYSTEINE-RICH SECRETORY PROTEIN-RELATED"/>
    <property type="match status" value="1"/>
</dbReference>
<dbReference type="GO" id="GO:0005576">
    <property type="term" value="C:extracellular region"/>
    <property type="evidence" value="ECO:0007669"/>
    <property type="project" value="UniProtKB-SubCell"/>
</dbReference>
<dbReference type="Pfam" id="PF00188">
    <property type="entry name" value="CAP"/>
    <property type="match status" value="1"/>
</dbReference>
<comment type="similarity">
    <text evidence="2">Belongs to the CRISP family.</text>
</comment>
<keyword evidence="3" id="KW-0964">Secreted</keyword>
<dbReference type="PIRSF" id="PIRSF038921">
    <property type="entry name" value="P14a"/>
    <property type="match status" value="1"/>
</dbReference>
<dbReference type="PRINTS" id="PR00838">
    <property type="entry name" value="V5ALLERGEN"/>
</dbReference>
<dbReference type="InterPro" id="IPR002413">
    <property type="entry name" value="V5_allergen-like"/>
</dbReference>
<proteinExistence type="evidence at transcript level"/>
<dbReference type="InterPro" id="IPR001283">
    <property type="entry name" value="CRISP-related"/>
</dbReference>